<comment type="caution">
    <text evidence="2">The sequence shown here is derived from an EMBL/GenBank/DDBJ whole genome shotgun (WGS) entry which is preliminary data.</text>
</comment>
<gene>
    <name evidence="2" type="ORF">H7U36_06490</name>
</gene>
<organism evidence="2 3">
    <name type="scientific">Faecalicatena fissicatena</name>
    <dbReference type="NCBI Taxonomy" id="290055"/>
    <lineage>
        <taxon>Bacteria</taxon>
        <taxon>Bacillati</taxon>
        <taxon>Bacillota</taxon>
        <taxon>Clostridia</taxon>
        <taxon>Lachnospirales</taxon>
        <taxon>Lachnospiraceae</taxon>
        <taxon>Faecalicatena</taxon>
    </lineage>
</organism>
<dbReference type="NCBIfam" id="TIGR01603">
    <property type="entry name" value="maj_tail_phi13"/>
    <property type="match status" value="1"/>
</dbReference>
<accession>A0ABS2E7Z4</accession>
<reference evidence="2 3" key="1">
    <citation type="journal article" date="2021" name="Sci. Rep.">
        <title>The distribution of antibiotic resistance genes in chicken gut microbiota commensals.</title>
        <authorList>
            <person name="Juricova H."/>
            <person name="Matiasovicova J."/>
            <person name="Kubasova T."/>
            <person name="Cejkova D."/>
            <person name="Rychlik I."/>
        </authorList>
    </citation>
    <scope>NUCLEOTIDE SEQUENCE [LARGE SCALE GENOMIC DNA]</scope>
    <source>
        <strain evidence="2 3">An773</strain>
    </source>
</reference>
<keyword evidence="3" id="KW-1185">Reference proteome</keyword>
<evidence type="ECO:0000256" key="1">
    <source>
        <dbReference type="SAM" id="MobiDB-lite"/>
    </source>
</evidence>
<dbReference type="EMBL" id="JACLYY010000005">
    <property type="protein sequence ID" value="MBM6737758.1"/>
    <property type="molecule type" value="Genomic_DNA"/>
</dbReference>
<protein>
    <submittedName>
        <fullName evidence="2">Phage tail protein</fullName>
    </submittedName>
</protein>
<dbReference type="InterPro" id="IPR006490">
    <property type="entry name" value="Maj_tail_phi13"/>
</dbReference>
<proteinExistence type="predicted"/>
<dbReference type="RefSeq" id="WP_205155858.1">
    <property type="nucleotide sequence ID" value="NZ_JACLYY010000005.1"/>
</dbReference>
<name>A0ABS2E7Z4_9FIRM</name>
<feature type="region of interest" description="Disordered" evidence="1">
    <location>
        <begin position="191"/>
        <end position="226"/>
    </location>
</feature>
<evidence type="ECO:0000313" key="3">
    <source>
        <dbReference type="Proteomes" id="UP000716906"/>
    </source>
</evidence>
<sequence>MPNKKNKVKFNICNVHYALITVDEDGEVTFGTPVAMPGAVSLSLEPNGEPSNFYADGYAYYTISNNMGYEGDLELAMVPESFRTDVLKESLDTNQVLVENANVETANFALLFEFDGDIKKIRHVLYNCSAARPNIESTTNEEEIEVQTETLSITAAPLANGYVKARTGDSTTDTVYTGWYSSVYMPETAEPVDPETQQAAPAKAALSVPTGTAGKTEAVFSSKTKA</sequence>
<evidence type="ECO:0000313" key="2">
    <source>
        <dbReference type="EMBL" id="MBM6737758.1"/>
    </source>
</evidence>
<dbReference type="Proteomes" id="UP000716906">
    <property type="component" value="Unassembled WGS sequence"/>
</dbReference>